<dbReference type="RefSeq" id="WP_200758492.1">
    <property type="nucleotide sequence ID" value="NZ_AP023366.1"/>
</dbReference>
<evidence type="ECO:0000313" key="8">
    <source>
        <dbReference type="Proteomes" id="UP000593802"/>
    </source>
</evidence>
<keyword evidence="5 6" id="KW-0472">Membrane</keyword>
<evidence type="ECO:0000256" key="5">
    <source>
        <dbReference type="ARBA" id="ARBA00023136"/>
    </source>
</evidence>
<keyword evidence="8" id="KW-1185">Reference proteome</keyword>
<proteinExistence type="predicted"/>
<organism evidence="7 8">
    <name type="scientific">Effusibacillus dendaii</name>
    <dbReference type="NCBI Taxonomy" id="2743772"/>
    <lineage>
        <taxon>Bacteria</taxon>
        <taxon>Bacillati</taxon>
        <taxon>Bacillota</taxon>
        <taxon>Bacilli</taxon>
        <taxon>Bacillales</taxon>
        <taxon>Alicyclobacillaceae</taxon>
        <taxon>Effusibacillus</taxon>
    </lineage>
</organism>
<keyword evidence="4 6" id="KW-1133">Transmembrane helix</keyword>
<dbReference type="InterPro" id="IPR005538">
    <property type="entry name" value="LrgA/CidA"/>
</dbReference>
<gene>
    <name evidence="7" type="primary">cidA</name>
    <name evidence="7" type="ORF">skT53_29380</name>
</gene>
<feature type="transmembrane region" description="Helical" evidence="6">
    <location>
        <begin position="62"/>
        <end position="81"/>
    </location>
</feature>
<dbReference type="EMBL" id="AP023366">
    <property type="protein sequence ID" value="BCJ87953.1"/>
    <property type="molecule type" value="Genomic_DNA"/>
</dbReference>
<evidence type="ECO:0000313" key="7">
    <source>
        <dbReference type="EMBL" id="BCJ87953.1"/>
    </source>
</evidence>
<reference evidence="7 8" key="1">
    <citation type="submission" date="2020-08" db="EMBL/GenBank/DDBJ databases">
        <title>Complete Genome Sequence of Effusibacillus dendaii Strain skT53, Isolated from Farmland soil.</title>
        <authorList>
            <person name="Konishi T."/>
            <person name="Kawasaki H."/>
        </authorList>
    </citation>
    <scope>NUCLEOTIDE SEQUENCE [LARGE SCALE GENOMIC DNA]</scope>
    <source>
        <strain evidence="8">skT53</strain>
    </source>
</reference>
<accession>A0A7I8DCN2</accession>
<dbReference type="GO" id="GO:0005886">
    <property type="term" value="C:plasma membrane"/>
    <property type="evidence" value="ECO:0007669"/>
    <property type="project" value="UniProtKB-SubCell"/>
</dbReference>
<dbReference type="NCBIfam" id="NF002460">
    <property type="entry name" value="PRK01658.1"/>
    <property type="match status" value="1"/>
</dbReference>
<dbReference type="Pfam" id="PF03788">
    <property type="entry name" value="LrgA"/>
    <property type="match status" value="1"/>
</dbReference>
<evidence type="ECO:0000256" key="4">
    <source>
        <dbReference type="ARBA" id="ARBA00022989"/>
    </source>
</evidence>
<feature type="transmembrane region" description="Helical" evidence="6">
    <location>
        <begin position="32"/>
        <end position="50"/>
    </location>
</feature>
<keyword evidence="2" id="KW-1003">Cell membrane</keyword>
<protein>
    <submittedName>
        <fullName evidence="7">Holin-like protein CidA</fullName>
    </submittedName>
</protein>
<dbReference type="PROSITE" id="PS51257">
    <property type="entry name" value="PROKAR_LIPOPROTEIN"/>
    <property type="match status" value="1"/>
</dbReference>
<dbReference type="PANTHER" id="PTHR33931">
    <property type="entry name" value="HOLIN-LIKE PROTEIN CIDA-RELATED"/>
    <property type="match status" value="1"/>
</dbReference>
<dbReference type="PANTHER" id="PTHR33931:SF2">
    <property type="entry name" value="HOLIN-LIKE PROTEIN CIDA"/>
    <property type="match status" value="1"/>
</dbReference>
<feature type="transmembrane region" description="Helical" evidence="6">
    <location>
        <begin position="93"/>
        <end position="115"/>
    </location>
</feature>
<keyword evidence="3 6" id="KW-0812">Transmembrane</keyword>
<sequence length="124" mass="13983">MRGFIKVIVQVLGLVLFSCLVNYIAHKINLKIPGSILALILVFILLKLKIVRLEWLEAGANWLLAALLLFFIPSSVGIVQYGELLTTEGFRLLIDIVFSTLIVMTLTDIITEFLMKHRKEANSK</sequence>
<evidence type="ECO:0000256" key="6">
    <source>
        <dbReference type="SAM" id="Phobius"/>
    </source>
</evidence>
<dbReference type="KEGG" id="eff:skT53_29380"/>
<feature type="transmembrane region" description="Helical" evidence="6">
    <location>
        <begin position="7"/>
        <end position="26"/>
    </location>
</feature>
<dbReference type="Proteomes" id="UP000593802">
    <property type="component" value="Chromosome"/>
</dbReference>
<evidence type="ECO:0000256" key="3">
    <source>
        <dbReference type="ARBA" id="ARBA00022692"/>
    </source>
</evidence>
<comment type="subcellular location">
    <subcellularLocation>
        <location evidence="1">Cell membrane</location>
        <topology evidence="1">Multi-pass membrane protein</topology>
    </subcellularLocation>
</comment>
<evidence type="ECO:0000256" key="2">
    <source>
        <dbReference type="ARBA" id="ARBA00022475"/>
    </source>
</evidence>
<evidence type="ECO:0000256" key="1">
    <source>
        <dbReference type="ARBA" id="ARBA00004651"/>
    </source>
</evidence>
<name>A0A7I8DCN2_9BACL</name>
<dbReference type="AlphaFoldDB" id="A0A7I8DCN2"/>